<organism evidence="1 2">
    <name type="scientific">Meripilus lineatus</name>
    <dbReference type="NCBI Taxonomy" id="2056292"/>
    <lineage>
        <taxon>Eukaryota</taxon>
        <taxon>Fungi</taxon>
        <taxon>Dikarya</taxon>
        <taxon>Basidiomycota</taxon>
        <taxon>Agaricomycotina</taxon>
        <taxon>Agaricomycetes</taxon>
        <taxon>Polyporales</taxon>
        <taxon>Meripilaceae</taxon>
        <taxon>Meripilus</taxon>
    </lineage>
</organism>
<protein>
    <submittedName>
        <fullName evidence="1">Uncharacterized protein</fullName>
    </submittedName>
</protein>
<dbReference type="Proteomes" id="UP001212997">
    <property type="component" value="Unassembled WGS sequence"/>
</dbReference>
<evidence type="ECO:0000313" key="1">
    <source>
        <dbReference type="EMBL" id="KAJ3487947.1"/>
    </source>
</evidence>
<dbReference type="EMBL" id="JANAWD010000078">
    <property type="protein sequence ID" value="KAJ3487947.1"/>
    <property type="molecule type" value="Genomic_DNA"/>
</dbReference>
<dbReference type="AlphaFoldDB" id="A0AAD5V6W2"/>
<proteinExistence type="predicted"/>
<comment type="caution">
    <text evidence="1">The sequence shown here is derived from an EMBL/GenBank/DDBJ whole genome shotgun (WGS) entry which is preliminary data.</text>
</comment>
<gene>
    <name evidence="1" type="ORF">NLI96_g3179</name>
</gene>
<name>A0AAD5V6W2_9APHY</name>
<keyword evidence="2" id="KW-1185">Reference proteome</keyword>
<reference evidence="1" key="1">
    <citation type="submission" date="2022-07" db="EMBL/GenBank/DDBJ databases">
        <title>Genome Sequence of Physisporinus lineatus.</title>
        <authorList>
            <person name="Buettner E."/>
        </authorList>
    </citation>
    <scope>NUCLEOTIDE SEQUENCE</scope>
    <source>
        <strain evidence="1">VT162</strain>
    </source>
</reference>
<accession>A0AAD5V6W2</accession>
<sequence length="453" mass="50826">MKSSENNKGHIRTILSRFLPTPCSASVSVTRSSTLPPEIIIQVLECLVAELNLHAQALFFSLLSGYWTHFLAPFSDSKGEAYLGLHHASVLNRTWYSIGVELLYRHVVLTSSQDILLFRRTIDSSPRLASLVHEVTFAGLEQRTYQRTVPQGRGYRKHLKFVKGSLTNILTNCLSIDTLNVNIKWPIIYDEGQALVNSGSQTPFSIRKLVACDHTLLPTLAHFTFPLLEVLCLDGYGFRYSFTYPKFPNVHTLQLYDASSHWHEHVFGEGGLHRALPSLRNLEVYNHSADITPVLNSLVFSHPSSVSLQRVSILETPSIRHLDTCGHWGNQIHTTDITLGVISYSDVSIASLVLPPSLHSFTLVVEIPRGASRVFVFKNIHRCLVLNAQNSKLRSLERFAILLTPDNSGANEVSSYESHLDLIRDFCGTQGIQFTFDHVGLHKWVLGKVRHVS</sequence>
<evidence type="ECO:0000313" key="2">
    <source>
        <dbReference type="Proteomes" id="UP001212997"/>
    </source>
</evidence>